<feature type="non-terminal residue" evidence="1">
    <location>
        <position position="1"/>
    </location>
</feature>
<reference evidence="1" key="1">
    <citation type="journal article" date="2014" name="Front. Microbiol.">
        <title>High frequency of phylogenetically diverse reductive dehalogenase-homologous genes in deep subseafloor sedimentary metagenomes.</title>
        <authorList>
            <person name="Kawai M."/>
            <person name="Futagami T."/>
            <person name="Toyoda A."/>
            <person name="Takaki Y."/>
            <person name="Nishi S."/>
            <person name="Hori S."/>
            <person name="Arai W."/>
            <person name="Tsubouchi T."/>
            <person name="Morono Y."/>
            <person name="Uchiyama I."/>
            <person name="Ito T."/>
            <person name="Fujiyama A."/>
            <person name="Inagaki F."/>
            <person name="Takami H."/>
        </authorList>
    </citation>
    <scope>NUCLEOTIDE SEQUENCE</scope>
    <source>
        <strain evidence="1">Expedition CK06-06</strain>
    </source>
</reference>
<gene>
    <name evidence="1" type="ORF">S01H1_69204</name>
</gene>
<dbReference type="EMBL" id="BARS01045930">
    <property type="protein sequence ID" value="GAG38128.1"/>
    <property type="molecule type" value="Genomic_DNA"/>
</dbReference>
<dbReference type="AlphaFoldDB" id="X0XNA8"/>
<name>X0XNA8_9ZZZZ</name>
<protein>
    <submittedName>
        <fullName evidence="1">Uncharacterized protein</fullName>
    </submittedName>
</protein>
<proteinExistence type="predicted"/>
<evidence type="ECO:0000313" key="1">
    <source>
        <dbReference type="EMBL" id="GAG38128.1"/>
    </source>
</evidence>
<accession>X0XNA8</accession>
<comment type="caution">
    <text evidence="1">The sequence shown here is derived from an EMBL/GenBank/DDBJ whole genome shotgun (WGS) entry which is preliminary data.</text>
</comment>
<sequence length="247" mass="28437">LDLPPETCAVFITPSAFKDIPVPEDAQIPNIGTPAWERNAYSIIVSGWKDHTVVMQVSLPGLELVGIDVFEDGSHLADYRYNTIEECLEELTKVTWIYFNPGAPWTEEQVTRYTENWFSKTLEIELEDAKVHDEYSYVHHPELLGLTPTESVLKVIEMIIPKDYDNLENAIKMANDLNRDFELRDPMITREGILKGNEPECRALLGRIAVEMDQLLDTLEDLKEVPFSRLNLKNKHYRQVFDETAKK</sequence>
<feature type="non-terminal residue" evidence="1">
    <location>
        <position position="247"/>
    </location>
</feature>
<organism evidence="1">
    <name type="scientific">marine sediment metagenome</name>
    <dbReference type="NCBI Taxonomy" id="412755"/>
    <lineage>
        <taxon>unclassified sequences</taxon>
        <taxon>metagenomes</taxon>
        <taxon>ecological metagenomes</taxon>
    </lineage>
</organism>